<organism evidence="7 8">
    <name type="scientific">Aspergillus bertholletiae</name>
    <dbReference type="NCBI Taxonomy" id="1226010"/>
    <lineage>
        <taxon>Eukaryota</taxon>
        <taxon>Fungi</taxon>
        <taxon>Dikarya</taxon>
        <taxon>Ascomycota</taxon>
        <taxon>Pezizomycotina</taxon>
        <taxon>Eurotiomycetes</taxon>
        <taxon>Eurotiomycetidae</taxon>
        <taxon>Eurotiales</taxon>
        <taxon>Aspergillaceae</taxon>
        <taxon>Aspergillus</taxon>
        <taxon>Aspergillus subgen. Circumdati</taxon>
    </lineage>
</organism>
<evidence type="ECO:0000313" key="7">
    <source>
        <dbReference type="EMBL" id="KAE8381616.1"/>
    </source>
</evidence>
<dbReference type="AlphaFoldDB" id="A0A5N7BIK4"/>
<feature type="region of interest" description="Disordered" evidence="5">
    <location>
        <begin position="105"/>
        <end position="182"/>
    </location>
</feature>
<name>A0A5N7BIK4_9EURO</name>
<comment type="subcellular location">
    <subcellularLocation>
        <location evidence="1">Membrane</location>
        <topology evidence="1">Single-pass membrane protein</topology>
    </subcellularLocation>
</comment>
<protein>
    <recommendedName>
        <fullName evidence="9">Mid2 domain-containing protein</fullName>
    </recommendedName>
</protein>
<dbReference type="EMBL" id="ML736169">
    <property type="protein sequence ID" value="KAE8381616.1"/>
    <property type="molecule type" value="Genomic_DNA"/>
</dbReference>
<dbReference type="Proteomes" id="UP000326198">
    <property type="component" value="Unassembled WGS sequence"/>
</dbReference>
<keyword evidence="8" id="KW-1185">Reference proteome</keyword>
<evidence type="ECO:0000256" key="5">
    <source>
        <dbReference type="SAM" id="MobiDB-lite"/>
    </source>
</evidence>
<reference evidence="7 8" key="1">
    <citation type="submission" date="2019-04" db="EMBL/GenBank/DDBJ databases">
        <title>Friends and foes A comparative genomics studyof 23 Aspergillus species from section Flavi.</title>
        <authorList>
            <consortium name="DOE Joint Genome Institute"/>
            <person name="Kjaerbolling I."/>
            <person name="Vesth T."/>
            <person name="Frisvad J.C."/>
            <person name="Nybo J.L."/>
            <person name="Theobald S."/>
            <person name="Kildgaard S."/>
            <person name="Isbrandt T."/>
            <person name="Kuo A."/>
            <person name="Sato A."/>
            <person name="Lyhne E.K."/>
            <person name="Kogle M.E."/>
            <person name="Wiebenga A."/>
            <person name="Kun R.S."/>
            <person name="Lubbers R.J."/>
            <person name="Makela M.R."/>
            <person name="Barry K."/>
            <person name="Chovatia M."/>
            <person name="Clum A."/>
            <person name="Daum C."/>
            <person name="Haridas S."/>
            <person name="He G."/>
            <person name="LaButti K."/>
            <person name="Lipzen A."/>
            <person name="Mondo S."/>
            <person name="Riley R."/>
            <person name="Salamov A."/>
            <person name="Simmons B.A."/>
            <person name="Magnuson J.K."/>
            <person name="Henrissat B."/>
            <person name="Mortensen U.H."/>
            <person name="Larsen T.O."/>
            <person name="Devries R.P."/>
            <person name="Grigoriev I.V."/>
            <person name="Machida M."/>
            <person name="Baker S.E."/>
            <person name="Andersen M.R."/>
        </authorList>
    </citation>
    <scope>NUCLEOTIDE SEQUENCE [LARGE SCALE GENOMIC DNA]</scope>
    <source>
        <strain evidence="7 8">IBT 29228</strain>
    </source>
</reference>
<accession>A0A5N7BIK4</accession>
<keyword evidence="3 6" id="KW-1133">Transmembrane helix</keyword>
<evidence type="ECO:0008006" key="9">
    <source>
        <dbReference type="Google" id="ProtNLM"/>
    </source>
</evidence>
<dbReference type="GO" id="GO:0016020">
    <property type="term" value="C:membrane"/>
    <property type="evidence" value="ECO:0007669"/>
    <property type="project" value="UniProtKB-SubCell"/>
</dbReference>
<evidence type="ECO:0000313" key="8">
    <source>
        <dbReference type="Proteomes" id="UP000326198"/>
    </source>
</evidence>
<feature type="transmembrane region" description="Helical" evidence="6">
    <location>
        <begin position="183"/>
        <end position="209"/>
    </location>
</feature>
<dbReference type="GO" id="GO:0071944">
    <property type="term" value="C:cell periphery"/>
    <property type="evidence" value="ECO:0007669"/>
    <property type="project" value="UniProtKB-ARBA"/>
</dbReference>
<dbReference type="OrthoDB" id="4779287at2759"/>
<evidence type="ECO:0000256" key="1">
    <source>
        <dbReference type="ARBA" id="ARBA00004167"/>
    </source>
</evidence>
<keyword evidence="2 6" id="KW-0812">Transmembrane</keyword>
<evidence type="ECO:0000256" key="2">
    <source>
        <dbReference type="ARBA" id="ARBA00022692"/>
    </source>
</evidence>
<gene>
    <name evidence="7" type="ORF">BDV26DRAFT_71799</name>
</gene>
<evidence type="ECO:0000256" key="4">
    <source>
        <dbReference type="ARBA" id="ARBA00023136"/>
    </source>
</evidence>
<evidence type="ECO:0000256" key="3">
    <source>
        <dbReference type="ARBA" id="ARBA00022989"/>
    </source>
</evidence>
<feature type="compositionally biased region" description="Basic and acidic residues" evidence="5">
    <location>
        <begin position="234"/>
        <end position="243"/>
    </location>
</feature>
<feature type="region of interest" description="Disordered" evidence="5">
    <location>
        <begin position="218"/>
        <end position="258"/>
    </location>
</feature>
<feature type="compositionally biased region" description="Low complexity" evidence="5">
    <location>
        <begin position="120"/>
        <end position="182"/>
    </location>
</feature>
<sequence length="258" mass="26791">MVSYDPPYGFPLRRNGPCLDSETSCGHTWGDFYACCPGDSVCPGASQSILNNVCCPTESDCTAPLKATPHCANETGIMFNHTGYFCCLADQTGFWTDNPNNAVGCSDDPPSERGETILNTSTQSFASTTTTATTASTTSAITTASTGSTSTGSTSTGSTSTGSIPTTTNTSASSSSPSSSNHAGAIAGGVVGGVAGVAIIVALLWYFFLRGRKQSPVAMTSLPPNPPKPPTELEAQRIEHELESPMNQPVHELPTYRD</sequence>
<keyword evidence="4 6" id="KW-0472">Membrane</keyword>
<dbReference type="PANTHER" id="PTHR15549">
    <property type="entry name" value="PAIRED IMMUNOGLOBULIN-LIKE TYPE 2 RECEPTOR"/>
    <property type="match status" value="1"/>
</dbReference>
<proteinExistence type="predicted"/>
<evidence type="ECO:0000256" key="6">
    <source>
        <dbReference type="SAM" id="Phobius"/>
    </source>
</evidence>
<dbReference type="InterPro" id="IPR051694">
    <property type="entry name" value="Immunoregulatory_rcpt-like"/>
</dbReference>